<keyword evidence="1" id="KW-0472">Membrane</keyword>
<evidence type="ECO:0000313" key="2">
    <source>
        <dbReference type="EMBL" id="MCA9397220.1"/>
    </source>
</evidence>
<dbReference type="AlphaFoldDB" id="A0A955LVC8"/>
<name>A0A955LVC8_UNCKA</name>
<reference evidence="2" key="2">
    <citation type="journal article" date="2021" name="Microbiome">
        <title>Successional dynamics and alternative stable states in a saline activated sludge microbial community over 9 years.</title>
        <authorList>
            <person name="Wang Y."/>
            <person name="Ye J."/>
            <person name="Ju F."/>
            <person name="Liu L."/>
            <person name="Boyd J.A."/>
            <person name="Deng Y."/>
            <person name="Parks D.H."/>
            <person name="Jiang X."/>
            <person name="Yin X."/>
            <person name="Woodcroft B.J."/>
            <person name="Tyson G.W."/>
            <person name="Hugenholtz P."/>
            <person name="Polz M.F."/>
            <person name="Zhang T."/>
        </authorList>
    </citation>
    <scope>NUCLEOTIDE SEQUENCE</scope>
    <source>
        <strain evidence="2">HKST-UBA02</strain>
    </source>
</reference>
<proteinExistence type="predicted"/>
<feature type="transmembrane region" description="Helical" evidence="1">
    <location>
        <begin position="12"/>
        <end position="28"/>
    </location>
</feature>
<keyword evidence="1" id="KW-1133">Transmembrane helix</keyword>
<keyword evidence="1" id="KW-0812">Transmembrane</keyword>
<gene>
    <name evidence="2" type="ORF">KC573_00165</name>
</gene>
<organism evidence="2 3">
    <name type="scientific">candidate division WWE3 bacterium</name>
    <dbReference type="NCBI Taxonomy" id="2053526"/>
    <lineage>
        <taxon>Bacteria</taxon>
        <taxon>Katanobacteria</taxon>
    </lineage>
</organism>
<protein>
    <submittedName>
        <fullName evidence="2">Uncharacterized protein</fullName>
    </submittedName>
</protein>
<sequence>MIQHNAQYSGRLNNLITIFLLIVGVILTKKYGRQMAELLDKASADPAYFTLK</sequence>
<reference evidence="2" key="1">
    <citation type="submission" date="2020-04" db="EMBL/GenBank/DDBJ databases">
        <authorList>
            <person name="Zhang T."/>
        </authorList>
    </citation>
    <scope>NUCLEOTIDE SEQUENCE</scope>
    <source>
        <strain evidence="2">HKST-UBA02</strain>
    </source>
</reference>
<dbReference type="EMBL" id="JAGQKY010000003">
    <property type="protein sequence ID" value="MCA9397220.1"/>
    <property type="molecule type" value="Genomic_DNA"/>
</dbReference>
<dbReference type="Proteomes" id="UP000699691">
    <property type="component" value="Unassembled WGS sequence"/>
</dbReference>
<accession>A0A955LVC8</accession>
<comment type="caution">
    <text evidence="2">The sequence shown here is derived from an EMBL/GenBank/DDBJ whole genome shotgun (WGS) entry which is preliminary data.</text>
</comment>
<evidence type="ECO:0000256" key="1">
    <source>
        <dbReference type="SAM" id="Phobius"/>
    </source>
</evidence>
<evidence type="ECO:0000313" key="3">
    <source>
        <dbReference type="Proteomes" id="UP000699691"/>
    </source>
</evidence>